<dbReference type="EMBL" id="BKCP01005272">
    <property type="protein sequence ID" value="GER37029.1"/>
    <property type="molecule type" value="Genomic_DNA"/>
</dbReference>
<dbReference type="AlphaFoldDB" id="A0A5A7PVY1"/>
<organism evidence="1 2">
    <name type="scientific">Striga asiatica</name>
    <name type="common">Asiatic witchweed</name>
    <name type="synonym">Buchnera asiatica</name>
    <dbReference type="NCBI Taxonomy" id="4170"/>
    <lineage>
        <taxon>Eukaryota</taxon>
        <taxon>Viridiplantae</taxon>
        <taxon>Streptophyta</taxon>
        <taxon>Embryophyta</taxon>
        <taxon>Tracheophyta</taxon>
        <taxon>Spermatophyta</taxon>
        <taxon>Magnoliopsida</taxon>
        <taxon>eudicotyledons</taxon>
        <taxon>Gunneridae</taxon>
        <taxon>Pentapetalae</taxon>
        <taxon>asterids</taxon>
        <taxon>lamiids</taxon>
        <taxon>Lamiales</taxon>
        <taxon>Orobanchaceae</taxon>
        <taxon>Buchnereae</taxon>
        <taxon>Striga</taxon>
    </lineage>
</organism>
<comment type="caution">
    <text evidence="1">The sequence shown here is derived from an EMBL/GenBank/DDBJ whole genome shotgun (WGS) entry which is preliminary data.</text>
</comment>
<protein>
    <submittedName>
        <fullName evidence="1">FO synthase subunit 2</fullName>
    </submittedName>
</protein>
<evidence type="ECO:0000313" key="1">
    <source>
        <dbReference type="EMBL" id="GER37029.1"/>
    </source>
</evidence>
<keyword evidence="2" id="KW-1185">Reference proteome</keyword>
<reference evidence="2" key="1">
    <citation type="journal article" date="2019" name="Curr. Biol.">
        <title>Genome Sequence of Striga asiatica Provides Insight into the Evolution of Plant Parasitism.</title>
        <authorList>
            <person name="Yoshida S."/>
            <person name="Kim S."/>
            <person name="Wafula E.K."/>
            <person name="Tanskanen J."/>
            <person name="Kim Y.M."/>
            <person name="Honaas L."/>
            <person name="Yang Z."/>
            <person name="Spallek T."/>
            <person name="Conn C.E."/>
            <person name="Ichihashi Y."/>
            <person name="Cheong K."/>
            <person name="Cui S."/>
            <person name="Der J.P."/>
            <person name="Gundlach H."/>
            <person name="Jiao Y."/>
            <person name="Hori C."/>
            <person name="Ishida J.K."/>
            <person name="Kasahara H."/>
            <person name="Kiba T."/>
            <person name="Kim M.S."/>
            <person name="Koo N."/>
            <person name="Laohavisit A."/>
            <person name="Lee Y.H."/>
            <person name="Lumba S."/>
            <person name="McCourt P."/>
            <person name="Mortimer J.C."/>
            <person name="Mutuku J.M."/>
            <person name="Nomura T."/>
            <person name="Sasaki-Sekimoto Y."/>
            <person name="Seto Y."/>
            <person name="Wang Y."/>
            <person name="Wakatake T."/>
            <person name="Sakakibara H."/>
            <person name="Demura T."/>
            <person name="Yamaguchi S."/>
            <person name="Yoneyama K."/>
            <person name="Manabe R.I."/>
            <person name="Nelson D.C."/>
            <person name="Schulman A.H."/>
            <person name="Timko M.P."/>
            <person name="dePamphilis C.W."/>
            <person name="Choi D."/>
            <person name="Shirasu K."/>
        </authorList>
    </citation>
    <scope>NUCLEOTIDE SEQUENCE [LARGE SCALE GENOMIC DNA]</scope>
    <source>
        <strain evidence="2">cv. UVA1</strain>
    </source>
</reference>
<proteinExistence type="predicted"/>
<dbReference type="Proteomes" id="UP000325081">
    <property type="component" value="Unassembled WGS sequence"/>
</dbReference>
<name>A0A5A7PVY1_STRAF</name>
<accession>A0A5A7PVY1</accession>
<sequence>MPANSKKTITFLSFFKISSRVKRTPPTINLNGLCEPPLIRCGESRGNATKYLSRSEVARIVVPIIFTSNFSMLRIHWRNVAVSCSGNGAVKKNGEDGEWVYEEGIVKSNGGYLASSVHDRSFSFNTHQNSSLEHA</sequence>
<gene>
    <name evidence="1" type="ORF">STAS_13420</name>
</gene>
<evidence type="ECO:0000313" key="2">
    <source>
        <dbReference type="Proteomes" id="UP000325081"/>
    </source>
</evidence>